<dbReference type="AlphaFoldDB" id="A0A8T3VAX0"/>
<proteinExistence type="predicted"/>
<reference evidence="1" key="1">
    <citation type="submission" date="2019-04" db="EMBL/GenBank/DDBJ databases">
        <title>Evolution of Biomass-Degrading Anaerobic Consortia Revealed by Metagenomics.</title>
        <authorList>
            <person name="Peng X."/>
        </authorList>
    </citation>
    <scope>NUCLEOTIDE SEQUENCE</scope>
    <source>
        <strain evidence="1">SIG12</strain>
    </source>
</reference>
<evidence type="ECO:0000313" key="2">
    <source>
        <dbReference type="Proteomes" id="UP000762703"/>
    </source>
</evidence>
<dbReference type="Proteomes" id="UP000762703">
    <property type="component" value="Unassembled WGS sequence"/>
</dbReference>
<gene>
    <name evidence="1" type="ORF">E7Z73_00810</name>
</gene>
<evidence type="ECO:0000313" key="1">
    <source>
        <dbReference type="EMBL" id="MBE6504272.1"/>
    </source>
</evidence>
<comment type="caution">
    <text evidence="1">The sequence shown here is derived from an EMBL/GenBank/DDBJ whole genome shotgun (WGS) entry which is preliminary data.</text>
</comment>
<organism evidence="1 2">
    <name type="scientific">Methanobrevibacter millerae</name>
    <dbReference type="NCBI Taxonomy" id="230361"/>
    <lineage>
        <taxon>Archaea</taxon>
        <taxon>Methanobacteriati</taxon>
        <taxon>Methanobacteriota</taxon>
        <taxon>Methanomada group</taxon>
        <taxon>Methanobacteria</taxon>
        <taxon>Methanobacteriales</taxon>
        <taxon>Methanobacteriaceae</taxon>
        <taxon>Methanobrevibacter</taxon>
    </lineage>
</organism>
<protein>
    <submittedName>
        <fullName evidence="1">Uncharacterized protein</fullName>
    </submittedName>
</protein>
<accession>A0A8T3VAX0</accession>
<dbReference type="RefSeq" id="WP_303735908.1">
    <property type="nucleotide sequence ID" value="NZ_SUTE01000002.1"/>
</dbReference>
<name>A0A8T3VAX0_9EURY</name>
<sequence length="60" mass="6963">MLIFLFSIVSVSATDDINYTILNNDERLSLENDEAIYANDTHLISDMKMNLFYLKVTFLL</sequence>
<dbReference type="EMBL" id="SUTE01000002">
    <property type="protein sequence ID" value="MBE6504272.1"/>
    <property type="molecule type" value="Genomic_DNA"/>
</dbReference>